<feature type="compositionally biased region" description="Pro residues" evidence="1">
    <location>
        <begin position="58"/>
        <end position="70"/>
    </location>
</feature>
<dbReference type="EMBL" id="MH777170">
    <property type="protein sequence ID" value="AYA93494.1"/>
    <property type="molecule type" value="Genomic_DNA"/>
</dbReference>
<feature type="compositionally biased region" description="Low complexity" evidence="1">
    <location>
        <begin position="47"/>
        <end position="57"/>
    </location>
</feature>
<reference evidence="2" key="1">
    <citation type="journal article" date="2018" name="Nat. Med.">
        <title>Expanded skin virome in DOCK8-deficient patients.</title>
        <authorList>
            <consortium name="NISC Comparative Sequencing Program"/>
            <person name="Tirosh O."/>
            <person name="Conlan S."/>
            <person name="Deming C."/>
            <person name="Lee-Lin S.Q."/>
            <person name="Huang X."/>
            <person name="Su H.C."/>
            <person name="Freeman A.F."/>
            <person name="Segre J.A."/>
            <person name="Kong H.H."/>
        </authorList>
    </citation>
    <scope>NUCLEOTIDE SEQUENCE</scope>
    <source>
        <strain evidence="2">HPV-mSK_022</strain>
    </source>
</reference>
<protein>
    <submittedName>
        <fullName evidence="2">E4 protein</fullName>
    </submittedName>
</protein>
<accession>A0A385PHT7</accession>
<feature type="region of interest" description="Disordered" evidence="1">
    <location>
        <begin position="46"/>
        <end position="111"/>
    </location>
</feature>
<proteinExistence type="predicted"/>
<organism evidence="2">
    <name type="scientific">Human papillomavirus</name>
    <dbReference type="NCBI Taxonomy" id="10566"/>
    <lineage>
        <taxon>Viruses</taxon>
        <taxon>Monodnaviria</taxon>
        <taxon>Shotokuvirae</taxon>
        <taxon>Cossaviricota</taxon>
        <taxon>Papovaviricetes</taxon>
        <taxon>Zurhausenvirales</taxon>
        <taxon>Papillomaviridae</taxon>
    </lineage>
</organism>
<name>A0A385PHT7_9PAPI</name>
<evidence type="ECO:0000256" key="1">
    <source>
        <dbReference type="SAM" id="MobiDB-lite"/>
    </source>
</evidence>
<evidence type="ECO:0000313" key="2">
    <source>
        <dbReference type="EMBL" id="AYA93494.1"/>
    </source>
</evidence>
<feature type="compositionally biased region" description="Basic and acidic residues" evidence="1">
    <location>
        <begin position="97"/>
        <end position="111"/>
    </location>
</feature>
<sequence>MPMSETIFNCLLQTWTDLVPQDSGLCILKIKLFLLSLAHKGLPPSLPSSLLKDLSAPPGTPSPSRKPPPDGTRARREALAQPPRPPRYDADDDDENKENHPPDDDRKGYGRHILESLLQRLEEDLLLYQEEVLHELSVLRQKLGIPQ</sequence>